<evidence type="ECO:0000313" key="24">
    <source>
        <dbReference type="Proteomes" id="UP000694540"/>
    </source>
</evidence>
<feature type="compositionally biased region" description="Basic and acidic residues" evidence="21">
    <location>
        <begin position="337"/>
        <end position="356"/>
    </location>
</feature>
<keyword evidence="5" id="KW-0597">Phosphoprotein</keyword>
<dbReference type="GO" id="GO:0051480">
    <property type="term" value="P:regulation of cytosolic calcium ion concentration"/>
    <property type="evidence" value="ECO:0007669"/>
    <property type="project" value="Ensembl"/>
</dbReference>
<keyword evidence="15 20" id="KW-1133">Transmembrane helix</keyword>
<evidence type="ECO:0000256" key="20">
    <source>
        <dbReference type="RuleBase" id="RU361146"/>
    </source>
</evidence>
<keyword evidence="3 20" id="KW-0813">Transport</keyword>
<dbReference type="SMART" id="SM00831">
    <property type="entry name" value="Cation_ATPase_N"/>
    <property type="match status" value="1"/>
</dbReference>
<dbReference type="GO" id="GO:0005654">
    <property type="term" value="C:nucleoplasm"/>
    <property type="evidence" value="ECO:0007669"/>
    <property type="project" value="Ensembl"/>
</dbReference>
<keyword evidence="10 20" id="KW-0106">Calcium</keyword>
<dbReference type="GO" id="GO:0030672">
    <property type="term" value="C:synaptic vesicle membrane"/>
    <property type="evidence" value="ECO:0007669"/>
    <property type="project" value="UniProtKB-SubCell"/>
</dbReference>
<evidence type="ECO:0000256" key="11">
    <source>
        <dbReference type="ARBA" id="ARBA00022840"/>
    </source>
</evidence>
<dbReference type="FunFam" id="1.20.1110.10:FF:000001">
    <property type="entry name" value="Calcium-transporting ATPase"/>
    <property type="match status" value="1"/>
</dbReference>
<feature type="region of interest" description="Disordered" evidence="21">
    <location>
        <begin position="1160"/>
        <end position="1220"/>
    </location>
</feature>
<dbReference type="Gene3D" id="1.20.1110.10">
    <property type="entry name" value="Calcium-transporting ATPase, transmembrane domain"/>
    <property type="match status" value="3"/>
</dbReference>
<dbReference type="GO" id="GO:0005524">
    <property type="term" value="F:ATP binding"/>
    <property type="evidence" value="ECO:0007669"/>
    <property type="project" value="UniProtKB-KW"/>
</dbReference>
<dbReference type="InterPro" id="IPR023298">
    <property type="entry name" value="ATPase_P-typ_TM_dom_sf"/>
</dbReference>
<evidence type="ECO:0000256" key="16">
    <source>
        <dbReference type="ARBA" id="ARBA00023065"/>
    </source>
</evidence>
<dbReference type="FunFam" id="1.20.1110.10:FF:000002">
    <property type="entry name" value="Calcium-transporting ATPase"/>
    <property type="match status" value="1"/>
</dbReference>
<dbReference type="InterPro" id="IPR023214">
    <property type="entry name" value="HAD_sf"/>
</dbReference>
<dbReference type="GO" id="GO:0098978">
    <property type="term" value="C:glutamatergic synapse"/>
    <property type="evidence" value="ECO:0007669"/>
    <property type="project" value="Ensembl"/>
</dbReference>
<dbReference type="SFLD" id="SFLDF00027">
    <property type="entry name" value="p-type_atpase"/>
    <property type="match status" value="1"/>
</dbReference>
<evidence type="ECO:0000256" key="13">
    <source>
        <dbReference type="ARBA" id="ARBA00022860"/>
    </source>
</evidence>
<keyword evidence="14" id="KW-1278">Translocase</keyword>
<evidence type="ECO:0000256" key="8">
    <source>
        <dbReference type="ARBA" id="ARBA00022723"/>
    </source>
</evidence>
<proteinExistence type="inferred from homology"/>
<keyword evidence="6 20" id="KW-0109">Calcium transport</keyword>
<dbReference type="GO" id="GO:0098684">
    <property type="term" value="C:photoreceptor ribbon synapse"/>
    <property type="evidence" value="ECO:0007669"/>
    <property type="project" value="Ensembl"/>
</dbReference>
<keyword evidence="7 20" id="KW-0812">Transmembrane</keyword>
<evidence type="ECO:0000313" key="23">
    <source>
        <dbReference type="Ensembl" id="ENSCWAP00000019721.1"/>
    </source>
</evidence>
<evidence type="ECO:0000256" key="19">
    <source>
        <dbReference type="ARBA" id="ARBA00045785"/>
    </source>
</evidence>
<sequence length="1220" mass="134695">MGDMANNSVAYGGVKNSLKEANHDGDFGITLAELRALMELRSTDALRKIQESYGDVYGICTRLKTSPVEGLSGNPADIERREAVFGKNFIPPKKPKTFLQLVWEALQDVTLIILEIAAIVSLGLSFYQPPEGDNALCGEVSVGEEEGEGETGWIEGAAILLSVVCVVLVTAFNDWSKEKQFRGLQSRIEQEQKFTVIRGGQVIQIPVADITVGDIAQVKYGDLLPADGILIQGNDLKIDESSLTGESDHVKKSLDKDPLLLSGTHVMEGSGRMVVTAVGINSQTGIIFTLLGAGGEEEEKKDEKKKEKKNKKQDGAIENRNKAKAQDGAAMEMQPLKSEEGGDGDEKDKKKANLPKKEKSVLQGKLTKLAVQIGKAGLLMSAITVIILVLYFVIDTFWVQKRPWLAECTPIYIQYFVKFFIIGVTVLVVAVPEGLPLAVTISLAYSVKKMMKDNNLVRHLDACETMGNATAICSDKTGTLTMNRMTVVQAYISEKHYKKIPEPEAIPPNILSYLVTGISVNCAYTSKILPPEKEGGLPRHVGNKTECALLGLLLDLKRDYQDVRNEIPEEALYKVYTFNSVRKSMSTVLKNSDGSYRIFSKGASEIILKKCFKILSANGEAKVFRPRDRDDIVKTVIEPMASEGLRTICLAFRDFPAGEPEPEWDNENDIVTGLTCIAVVGIEDPVRPEVPDAIKKCQRAGITVRMVTGDNINTARAIATKCGILHPGEDFLCLEGKDFNRRIRNEKGEIEQERIDKIWPKLRVLARSSPTDKHTLVKGIIDSTVSDQRQVVAVTGDGTNDGPALKKADVGFAMGIAGTDVAKEASDIILTDDNFTSIVKAVMWGRNVYDSISKFLQFQLTVNVVAVIVAFTGACITQDSPLKAVQMLWVNLIMDTLASLALATEPPTESLLLRKPYGRNKPLISRTMMKNILGHAFYQLVVVFTLLFAGEKFFDIDSGRNAPLHAPPSEHYTIVFNTFVLMQLFNEINARKIHGERNVFEGIFNNAIFCTIVLGTFVVQIIIVQFGGKPFSCSELSIEQWLWSIFLGMGTLLWGQLISTIPTSRLKFLKEAGHGTQKEEIPEEELAEDVEEIDHAERELRRGQILWFRGLNRIQTQIRVVNAFRSSLYEGLEKPESRSSIHNFMTHPEFRIEDSEPHIPLIDDTDAEDDAPTKRNSSPPPSPNKNNNAVDSGIYLTIEMNKSATSSSPGSPLHSLETSL</sequence>
<evidence type="ECO:0000256" key="9">
    <source>
        <dbReference type="ARBA" id="ARBA00022741"/>
    </source>
</evidence>
<dbReference type="FunFam" id="1.20.1110.10:FF:000008">
    <property type="entry name" value="Calcium-transporting ATPase"/>
    <property type="match status" value="1"/>
</dbReference>
<dbReference type="SFLD" id="SFLDS00003">
    <property type="entry name" value="Haloacid_Dehalogenase"/>
    <property type="match status" value="1"/>
</dbReference>
<dbReference type="Proteomes" id="UP000694540">
    <property type="component" value="Unplaced"/>
</dbReference>
<dbReference type="PRINTS" id="PR00119">
    <property type="entry name" value="CATATPASE"/>
</dbReference>
<dbReference type="PANTHER" id="PTHR24093:SF245">
    <property type="entry name" value="PLASMA MEMBRANE CALCIUM-TRANSPORTING ATPASE 1"/>
    <property type="match status" value="1"/>
</dbReference>
<dbReference type="Gene3D" id="2.70.150.10">
    <property type="entry name" value="Calcium-transporting ATPase, cytoplasmic transduction domain A"/>
    <property type="match status" value="1"/>
</dbReference>
<dbReference type="GO" id="GO:0051481">
    <property type="term" value="P:negative regulation of cytosolic calcium ion concentration"/>
    <property type="evidence" value="ECO:0007669"/>
    <property type="project" value="Ensembl"/>
</dbReference>
<evidence type="ECO:0000256" key="3">
    <source>
        <dbReference type="ARBA" id="ARBA00022448"/>
    </source>
</evidence>
<dbReference type="GO" id="GO:1900076">
    <property type="term" value="P:regulation of cellular response to insulin stimulus"/>
    <property type="evidence" value="ECO:0007669"/>
    <property type="project" value="Ensembl"/>
</dbReference>
<evidence type="ECO:0000256" key="2">
    <source>
        <dbReference type="ARBA" id="ARBA00006124"/>
    </source>
</evidence>
<dbReference type="SFLD" id="SFLDG00002">
    <property type="entry name" value="C1.7:_P-type_atpase_like"/>
    <property type="match status" value="1"/>
</dbReference>
<dbReference type="Gene3D" id="3.40.1110.10">
    <property type="entry name" value="Calcium-transporting ATPase, cytoplasmic domain N"/>
    <property type="match status" value="1"/>
</dbReference>
<dbReference type="EC" id="7.2.2.10" evidence="20"/>
<dbReference type="PANTHER" id="PTHR24093">
    <property type="entry name" value="CATION TRANSPORTING ATPASE"/>
    <property type="match status" value="1"/>
</dbReference>
<feature type="transmembrane region" description="Helical" evidence="20">
    <location>
        <begin position="378"/>
        <end position="399"/>
    </location>
</feature>
<dbReference type="InterPro" id="IPR006068">
    <property type="entry name" value="ATPase_P-typ_cation-transptr_C"/>
</dbReference>
<comment type="function">
    <text evidence="19">Catalyzes the hydrolysis of ATP coupled with the transport of calcium from the cytoplasm to the extracellular space thereby maintaining intracellular calcium homeostasis. Plays a role in blood pressure regulation through regulation of intracellular calcium concentration and nitric oxide production leading to regulation of vascular smooth muscle cells vasoconstriction. Positively regulates bone mineralization through absorption of calcium from the intestine. Plays dual roles in osteoclast differentiation and survival by regulating RANKL-induced calcium oscillations in preosteoclasts and mediating calcium extrusion in mature osteoclasts. Regulates insulin sensitivity through calcium/calmodulin signaling pathway by regulating AKT1 activation and NOS3 activation in endothelial cells. May play a role in synaptic transmission by modulating calcium and proton dynamics at the synaptic vesicles.</text>
</comment>
<dbReference type="GO" id="GO:1990034">
    <property type="term" value="P:calcium ion export across plasma membrane"/>
    <property type="evidence" value="ECO:0007669"/>
    <property type="project" value="Ensembl"/>
</dbReference>
<dbReference type="GO" id="GO:0005388">
    <property type="term" value="F:P-type calcium transporter activity"/>
    <property type="evidence" value="ECO:0007669"/>
    <property type="project" value="UniProtKB-EC"/>
</dbReference>
<feature type="transmembrane region" description="Helical" evidence="20">
    <location>
        <begin position="1040"/>
        <end position="1061"/>
    </location>
</feature>
<dbReference type="AlphaFoldDB" id="A0A8C3WUV5"/>
<keyword evidence="13" id="KW-0112">Calmodulin-binding</keyword>
<feature type="transmembrane region" description="Helical" evidence="20">
    <location>
        <begin position="419"/>
        <end position="445"/>
    </location>
</feature>
<dbReference type="InterPro" id="IPR006408">
    <property type="entry name" value="P-type_ATPase_IIB"/>
</dbReference>
<reference evidence="23" key="1">
    <citation type="submission" date="2025-08" db="UniProtKB">
        <authorList>
            <consortium name="Ensembl"/>
        </authorList>
    </citation>
    <scope>IDENTIFICATION</scope>
</reference>
<dbReference type="FunFam" id="3.40.50.1000:FF:000007">
    <property type="entry name" value="Calcium-transporting ATPase"/>
    <property type="match status" value="1"/>
</dbReference>
<dbReference type="GO" id="GO:0042734">
    <property type="term" value="C:presynaptic membrane"/>
    <property type="evidence" value="ECO:0007669"/>
    <property type="project" value="UniProtKB-SubCell"/>
</dbReference>
<feature type="domain" description="Cation-transporting P-type ATPase N-terminal" evidence="22">
    <location>
        <begin position="50"/>
        <end position="126"/>
    </location>
</feature>
<dbReference type="Ensembl" id="ENSCWAT00000021398.1">
    <property type="protein sequence ID" value="ENSCWAP00000019721.1"/>
    <property type="gene ID" value="ENSCWAG00000015008.1"/>
</dbReference>
<dbReference type="SUPFAM" id="SSF56784">
    <property type="entry name" value="HAD-like"/>
    <property type="match status" value="1"/>
</dbReference>
<keyword evidence="17 20" id="KW-0472">Membrane</keyword>
<keyword evidence="12" id="KW-0460">Magnesium</keyword>
<feature type="transmembrane region" description="Helical" evidence="20">
    <location>
        <begin position="969"/>
        <end position="986"/>
    </location>
</feature>
<dbReference type="Pfam" id="PF13246">
    <property type="entry name" value="Cation_ATPase"/>
    <property type="match status" value="1"/>
</dbReference>
<evidence type="ECO:0000256" key="5">
    <source>
        <dbReference type="ARBA" id="ARBA00022553"/>
    </source>
</evidence>
<gene>
    <name evidence="23" type="primary">ATP2B1</name>
</gene>
<evidence type="ECO:0000256" key="6">
    <source>
        <dbReference type="ARBA" id="ARBA00022568"/>
    </source>
</evidence>
<dbReference type="InterPro" id="IPR044492">
    <property type="entry name" value="P_typ_ATPase_HD_dom"/>
</dbReference>
<comment type="subcellular location">
    <subcellularLocation>
        <location evidence="1">Cytoplasmic vesicle</location>
        <location evidence="1">Secretory vesicle</location>
        <location evidence="1">Synaptic vesicle membrane</location>
        <topology evidence="1">Multi-pass membrane protein</topology>
    </subcellularLocation>
    <subcellularLocation>
        <location evidence="20">Membrane</location>
        <topology evidence="20">Multi-pass membrane protein</topology>
    </subcellularLocation>
    <subcellularLocation>
        <location evidence="18">Presynaptic cell membrane</location>
        <topology evidence="18">Multi-pass membrane protein</topology>
    </subcellularLocation>
</comment>
<dbReference type="GO" id="GO:0046872">
    <property type="term" value="F:metal ion binding"/>
    <property type="evidence" value="ECO:0007669"/>
    <property type="project" value="UniProtKB-KW"/>
</dbReference>
<dbReference type="PROSITE" id="PS00154">
    <property type="entry name" value="ATPASE_E1_E2"/>
    <property type="match status" value="1"/>
</dbReference>
<feature type="compositionally biased region" description="Polar residues" evidence="21">
    <location>
        <begin position="1200"/>
        <end position="1220"/>
    </location>
</feature>
<dbReference type="GeneTree" id="ENSGT00940000158686"/>
<keyword evidence="8" id="KW-0479">Metal-binding</keyword>
<dbReference type="GO" id="GO:0008217">
    <property type="term" value="P:regulation of blood pressure"/>
    <property type="evidence" value="ECO:0007669"/>
    <property type="project" value="Ensembl"/>
</dbReference>
<dbReference type="Pfam" id="PF00122">
    <property type="entry name" value="E1-E2_ATPase"/>
    <property type="match status" value="1"/>
</dbReference>
<dbReference type="GO" id="GO:0001772">
    <property type="term" value="C:immunological synapse"/>
    <property type="evidence" value="ECO:0007669"/>
    <property type="project" value="Ensembl"/>
</dbReference>
<evidence type="ECO:0000256" key="4">
    <source>
        <dbReference type="ARBA" id="ARBA00022475"/>
    </source>
</evidence>
<dbReference type="GO" id="GO:0016323">
    <property type="term" value="C:basolateral plasma membrane"/>
    <property type="evidence" value="ECO:0007669"/>
    <property type="project" value="Ensembl"/>
</dbReference>
<dbReference type="FunFam" id="3.40.1110.10:FF:000002">
    <property type="entry name" value="Calcium-transporting ATPase"/>
    <property type="match status" value="1"/>
</dbReference>
<protein>
    <recommendedName>
        <fullName evidence="20">Calcium-transporting ATPase</fullName>
        <ecNumber evidence="20">7.2.2.10</ecNumber>
    </recommendedName>
</protein>
<dbReference type="GO" id="GO:0005516">
    <property type="term" value="F:calmodulin binding"/>
    <property type="evidence" value="ECO:0007669"/>
    <property type="project" value="UniProtKB-KW"/>
</dbReference>
<dbReference type="SUPFAM" id="SSF81653">
    <property type="entry name" value="Calcium ATPase, transduction domain A"/>
    <property type="match status" value="1"/>
</dbReference>
<keyword evidence="16 20" id="KW-0406">Ion transport</keyword>
<dbReference type="GO" id="GO:0030165">
    <property type="term" value="F:PDZ domain binding"/>
    <property type="evidence" value="ECO:0007669"/>
    <property type="project" value="TreeGrafter"/>
</dbReference>
<dbReference type="GO" id="GO:0051928">
    <property type="term" value="P:positive regulation of calcium ion transport"/>
    <property type="evidence" value="ECO:0007669"/>
    <property type="project" value="Ensembl"/>
</dbReference>
<dbReference type="InterPro" id="IPR023299">
    <property type="entry name" value="ATPase_P-typ_cyto_dom_N"/>
</dbReference>
<evidence type="ECO:0000256" key="1">
    <source>
        <dbReference type="ARBA" id="ARBA00004644"/>
    </source>
</evidence>
<dbReference type="InterPro" id="IPR059000">
    <property type="entry name" value="ATPase_P-type_domA"/>
</dbReference>
<dbReference type="GO" id="GO:0001818">
    <property type="term" value="P:negative regulation of cytokine production"/>
    <property type="evidence" value="ECO:0007669"/>
    <property type="project" value="Ensembl"/>
</dbReference>
<evidence type="ECO:0000256" key="17">
    <source>
        <dbReference type="ARBA" id="ARBA00023136"/>
    </source>
</evidence>
<dbReference type="InterPro" id="IPR008250">
    <property type="entry name" value="ATPase_P-typ_transduc_dom_A_sf"/>
</dbReference>
<dbReference type="Pfam" id="PF12424">
    <property type="entry name" value="ATP_Ca_trans_C"/>
    <property type="match status" value="1"/>
</dbReference>
<dbReference type="Pfam" id="PF08282">
    <property type="entry name" value="Hydrolase_3"/>
    <property type="match status" value="1"/>
</dbReference>
<evidence type="ECO:0000256" key="12">
    <source>
        <dbReference type="ARBA" id="ARBA00022842"/>
    </source>
</evidence>
<evidence type="ECO:0000256" key="10">
    <source>
        <dbReference type="ARBA" id="ARBA00022837"/>
    </source>
</evidence>
<evidence type="ECO:0000259" key="22">
    <source>
        <dbReference type="SMART" id="SM00831"/>
    </source>
</evidence>
<feature type="transmembrane region" description="Helical" evidence="20">
    <location>
        <begin position="1007"/>
        <end position="1028"/>
    </location>
</feature>
<keyword evidence="4" id="KW-1003">Cell membrane</keyword>
<feature type="transmembrane region" description="Helical" evidence="20">
    <location>
        <begin position="932"/>
        <end position="949"/>
    </location>
</feature>
<reference evidence="23" key="2">
    <citation type="submission" date="2025-09" db="UniProtKB">
        <authorList>
            <consortium name="Ensembl"/>
        </authorList>
    </citation>
    <scope>IDENTIFICATION</scope>
</reference>
<evidence type="ECO:0000256" key="15">
    <source>
        <dbReference type="ARBA" id="ARBA00022989"/>
    </source>
</evidence>
<comment type="catalytic activity">
    <reaction evidence="20">
        <text>Ca(2+)(in) + ATP + H2O = Ca(2+)(out) + ADP + phosphate + H(+)</text>
        <dbReference type="Rhea" id="RHEA:18105"/>
        <dbReference type="ChEBI" id="CHEBI:15377"/>
        <dbReference type="ChEBI" id="CHEBI:15378"/>
        <dbReference type="ChEBI" id="CHEBI:29108"/>
        <dbReference type="ChEBI" id="CHEBI:30616"/>
        <dbReference type="ChEBI" id="CHEBI:43474"/>
        <dbReference type="ChEBI" id="CHEBI:456216"/>
        <dbReference type="EC" id="7.2.2.10"/>
    </reaction>
</comment>
<evidence type="ECO:0000256" key="21">
    <source>
        <dbReference type="SAM" id="MobiDB-lite"/>
    </source>
</evidence>
<name>A0A8C3WUV5_9CETA</name>
<dbReference type="FunFam" id="2.70.150.10:FF:000001">
    <property type="entry name" value="Calcium-transporting ATPase"/>
    <property type="match status" value="1"/>
</dbReference>
<evidence type="ECO:0000256" key="14">
    <source>
        <dbReference type="ARBA" id="ARBA00022967"/>
    </source>
</evidence>
<dbReference type="InterPro" id="IPR018303">
    <property type="entry name" value="ATPase_P-typ_P_site"/>
</dbReference>
<dbReference type="InterPro" id="IPR001757">
    <property type="entry name" value="P_typ_ATPase"/>
</dbReference>
<feature type="compositionally biased region" description="Basic and acidic residues" evidence="21">
    <location>
        <begin position="312"/>
        <end position="325"/>
    </location>
</feature>
<keyword evidence="24" id="KW-1185">Reference proteome</keyword>
<dbReference type="SUPFAM" id="SSF81660">
    <property type="entry name" value="Metal cation-transporting ATPase, ATP-binding domain N"/>
    <property type="match status" value="1"/>
</dbReference>
<comment type="caution">
    <text evidence="20">Lacks conserved residue(s) required for the propagation of feature annotation.</text>
</comment>
<dbReference type="Pfam" id="PF00689">
    <property type="entry name" value="Cation_ATPase_C"/>
    <property type="match status" value="1"/>
</dbReference>
<dbReference type="InterPro" id="IPR004014">
    <property type="entry name" value="ATPase_P-typ_cation-transptr_N"/>
</dbReference>
<keyword evidence="11 20" id="KW-0067">ATP-binding</keyword>
<dbReference type="NCBIfam" id="TIGR01494">
    <property type="entry name" value="ATPase_P-type"/>
    <property type="match status" value="3"/>
</dbReference>
<evidence type="ECO:0000256" key="18">
    <source>
        <dbReference type="ARBA" id="ARBA00034107"/>
    </source>
</evidence>
<accession>A0A8C3WUV5</accession>
<comment type="similarity">
    <text evidence="2 20">Belongs to the cation transport ATPase (P-type) (TC 3.A.3) family. Type IIB subfamily.</text>
</comment>
<organism evidence="23 24">
    <name type="scientific">Catagonus wagneri</name>
    <name type="common">Chacoan peccary</name>
    <dbReference type="NCBI Taxonomy" id="51154"/>
    <lineage>
        <taxon>Eukaryota</taxon>
        <taxon>Metazoa</taxon>
        <taxon>Chordata</taxon>
        <taxon>Craniata</taxon>
        <taxon>Vertebrata</taxon>
        <taxon>Euteleostomi</taxon>
        <taxon>Mammalia</taxon>
        <taxon>Eutheria</taxon>
        <taxon>Laurasiatheria</taxon>
        <taxon>Artiodactyla</taxon>
        <taxon>Suina</taxon>
        <taxon>Tayassuidae</taxon>
        <taxon>Catagonus</taxon>
    </lineage>
</organism>
<dbReference type="CDD" id="cd02081">
    <property type="entry name" value="P-type_ATPase_Ca_PMCA-like"/>
    <property type="match status" value="1"/>
</dbReference>
<keyword evidence="9 20" id="KW-0547">Nucleotide-binding</keyword>
<dbReference type="GO" id="GO:0016887">
    <property type="term" value="F:ATP hydrolysis activity"/>
    <property type="evidence" value="ECO:0007669"/>
    <property type="project" value="Ensembl"/>
</dbReference>
<dbReference type="Gene3D" id="3.40.50.1000">
    <property type="entry name" value="HAD superfamily/HAD-like"/>
    <property type="match status" value="1"/>
</dbReference>
<dbReference type="Pfam" id="PF00690">
    <property type="entry name" value="Cation_ATPase_N"/>
    <property type="match status" value="1"/>
</dbReference>
<evidence type="ECO:0000256" key="7">
    <source>
        <dbReference type="ARBA" id="ARBA00022692"/>
    </source>
</evidence>
<feature type="region of interest" description="Disordered" evidence="21">
    <location>
        <begin position="297"/>
        <end position="356"/>
    </location>
</feature>
<dbReference type="GO" id="GO:0003056">
    <property type="term" value="P:regulation of vascular associated smooth muscle contraction"/>
    <property type="evidence" value="ECO:0007669"/>
    <property type="project" value="Ensembl"/>
</dbReference>
<dbReference type="GO" id="GO:0030501">
    <property type="term" value="P:positive regulation of bone mineralization"/>
    <property type="evidence" value="ECO:0007669"/>
    <property type="project" value="Ensembl"/>
</dbReference>
<dbReference type="InterPro" id="IPR022141">
    <property type="entry name" value="ATP_Ca_trans_C"/>
</dbReference>
<dbReference type="SUPFAM" id="SSF81665">
    <property type="entry name" value="Calcium ATPase, transmembrane domain M"/>
    <property type="match status" value="1"/>
</dbReference>
<dbReference type="NCBIfam" id="TIGR01517">
    <property type="entry name" value="ATPase-IIB_Ca"/>
    <property type="match status" value="1"/>
</dbReference>
<dbReference type="InterPro" id="IPR036412">
    <property type="entry name" value="HAD-like_sf"/>
</dbReference>